<feature type="binding site" evidence="8">
    <location>
        <position position="185"/>
    </location>
    <ligand>
        <name>ATP</name>
        <dbReference type="ChEBI" id="CHEBI:30616"/>
    </ligand>
</feature>
<dbReference type="Pfam" id="PF08299">
    <property type="entry name" value="Bac_DnaA_C"/>
    <property type="match status" value="1"/>
</dbReference>
<feature type="binding site" evidence="8">
    <location>
        <position position="182"/>
    </location>
    <ligand>
        <name>ATP</name>
        <dbReference type="ChEBI" id="CHEBI:30616"/>
    </ligand>
</feature>
<dbReference type="EMBL" id="CP035807">
    <property type="protein sequence ID" value="QEN04783.1"/>
    <property type="molecule type" value="Genomic_DNA"/>
</dbReference>
<feature type="region of interest" description="Domain I, interacts with DnaA modulators" evidence="8">
    <location>
        <begin position="1"/>
        <end position="90"/>
    </location>
</feature>
<dbReference type="InterPro" id="IPR003593">
    <property type="entry name" value="AAA+_ATPase"/>
</dbReference>
<evidence type="ECO:0000256" key="7">
    <source>
        <dbReference type="ARBA" id="ARBA00023125"/>
    </source>
</evidence>
<dbReference type="Pfam" id="PF11638">
    <property type="entry name" value="DnaA_N"/>
    <property type="match status" value="1"/>
</dbReference>
<evidence type="ECO:0000256" key="6">
    <source>
        <dbReference type="ARBA" id="ARBA00023121"/>
    </source>
</evidence>
<evidence type="ECO:0000256" key="10">
    <source>
        <dbReference type="RuleBase" id="RU000577"/>
    </source>
</evidence>
<dbReference type="HAMAP" id="MF_00377">
    <property type="entry name" value="DnaA_bact"/>
    <property type="match status" value="1"/>
</dbReference>
<evidence type="ECO:0000313" key="15">
    <source>
        <dbReference type="EMBL" id="QEN04783.1"/>
    </source>
</evidence>
<dbReference type="GO" id="GO:0006275">
    <property type="term" value="P:regulation of DNA replication"/>
    <property type="evidence" value="ECO:0007669"/>
    <property type="project" value="UniProtKB-UniRule"/>
</dbReference>
<dbReference type="Proteomes" id="UP000323824">
    <property type="component" value="Chromosome"/>
</dbReference>
<dbReference type="GO" id="GO:0005524">
    <property type="term" value="F:ATP binding"/>
    <property type="evidence" value="ECO:0007669"/>
    <property type="project" value="UniProtKB-UniRule"/>
</dbReference>
<dbReference type="GO" id="GO:0005737">
    <property type="term" value="C:cytoplasm"/>
    <property type="evidence" value="ECO:0007669"/>
    <property type="project" value="UniProtKB-SubCell"/>
</dbReference>
<evidence type="ECO:0000256" key="8">
    <source>
        <dbReference type="HAMAP-Rule" id="MF_00377"/>
    </source>
</evidence>
<dbReference type="GO" id="GO:0005886">
    <property type="term" value="C:plasma membrane"/>
    <property type="evidence" value="ECO:0007669"/>
    <property type="project" value="TreeGrafter"/>
</dbReference>
<reference evidence="15 16" key="2">
    <citation type="submission" date="2019-09" db="EMBL/GenBank/DDBJ databases">
        <title>Complete Genome Sequence and Methylome Analysis of free living Spirochaetas.</title>
        <authorList>
            <person name="Leshcheva N."/>
            <person name="Mikheeva N."/>
        </authorList>
    </citation>
    <scope>NUCLEOTIDE SEQUENCE [LARGE SCALE GENOMIC DNA]</scope>
    <source>
        <strain evidence="15 16">P</strain>
    </source>
</reference>
<keyword evidence="6 8" id="KW-0446">Lipid-binding</keyword>
<accession>A0A5C1Q9H1</accession>
<feature type="region of interest" description="Domain IV, binds dsDNA" evidence="8">
    <location>
        <begin position="360"/>
        <end position="484"/>
    </location>
</feature>
<dbReference type="FunFam" id="3.40.50.300:FF:000668">
    <property type="entry name" value="Chromosomal replication initiator protein DnaA"/>
    <property type="match status" value="1"/>
</dbReference>
<dbReference type="PRINTS" id="PR00051">
    <property type="entry name" value="DNAA"/>
</dbReference>
<dbReference type="SMART" id="SM00382">
    <property type="entry name" value="AAA"/>
    <property type="match status" value="1"/>
</dbReference>
<evidence type="ECO:0000313" key="16">
    <source>
        <dbReference type="Proteomes" id="UP000323824"/>
    </source>
</evidence>
<dbReference type="CDD" id="cd06571">
    <property type="entry name" value="Bac_DnaA_C"/>
    <property type="match status" value="1"/>
</dbReference>
<dbReference type="GO" id="GO:0006270">
    <property type="term" value="P:DNA replication initiation"/>
    <property type="evidence" value="ECO:0007669"/>
    <property type="project" value="UniProtKB-UniRule"/>
</dbReference>
<name>A0A5C1Q9H1_9SPIO</name>
<dbReference type="KEGG" id="sper:EW093_08720"/>
<dbReference type="SMART" id="SM00760">
    <property type="entry name" value="Bac_DnaA_C"/>
    <property type="match status" value="1"/>
</dbReference>
<dbReference type="InterPro" id="IPR024633">
    <property type="entry name" value="DnaA_N_dom"/>
</dbReference>
<comment type="subcellular location">
    <subcellularLocation>
        <location evidence="8">Cytoplasm</location>
    </subcellularLocation>
</comment>
<feature type="region of interest" description="Disordered" evidence="12">
    <location>
        <begin position="96"/>
        <end position="122"/>
    </location>
</feature>
<dbReference type="PANTHER" id="PTHR30050">
    <property type="entry name" value="CHROMOSOMAL REPLICATION INITIATOR PROTEIN DNAA"/>
    <property type="match status" value="1"/>
</dbReference>
<dbReference type="GO" id="GO:0003688">
    <property type="term" value="F:DNA replication origin binding"/>
    <property type="evidence" value="ECO:0007669"/>
    <property type="project" value="UniProtKB-UniRule"/>
</dbReference>
<dbReference type="AlphaFoldDB" id="A0A5C1Q9H1"/>
<proteinExistence type="inferred from homology"/>
<dbReference type="InterPro" id="IPR010921">
    <property type="entry name" value="Trp_repressor/repl_initiator"/>
</dbReference>
<dbReference type="InterPro" id="IPR001957">
    <property type="entry name" value="Chromosome_initiator_DnaA"/>
</dbReference>
<feature type="domain" description="Chromosomal replication initiator DnaA C-terminal" evidence="14">
    <location>
        <begin position="388"/>
        <end position="457"/>
    </location>
</feature>
<dbReference type="Gene3D" id="3.40.50.300">
    <property type="entry name" value="P-loop containing nucleotide triphosphate hydrolases"/>
    <property type="match status" value="1"/>
</dbReference>
<dbReference type="GO" id="GO:0008289">
    <property type="term" value="F:lipid binding"/>
    <property type="evidence" value="ECO:0007669"/>
    <property type="project" value="UniProtKB-KW"/>
</dbReference>
<comment type="similarity">
    <text evidence="1 8 11">Belongs to the DnaA family.</text>
</comment>
<evidence type="ECO:0000256" key="9">
    <source>
        <dbReference type="NCBIfam" id="TIGR00362"/>
    </source>
</evidence>
<dbReference type="PROSITE" id="PS01008">
    <property type="entry name" value="DNAA"/>
    <property type="match status" value="1"/>
</dbReference>
<dbReference type="OrthoDB" id="9807019at2"/>
<evidence type="ECO:0000256" key="1">
    <source>
        <dbReference type="ARBA" id="ARBA00006583"/>
    </source>
</evidence>
<feature type="compositionally biased region" description="Acidic residues" evidence="12">
    <location>
        <begin position="108"/>
        <end position="122"/>
    </location>
</feature>
<organism evidence="15 16">
    <name type="scientific">Thiospirochaeta perfilievii</name>
    <dbReference type="NCBI Taxonomy" id="252967"/>
    <lineage>
        <taxon>Bacteria</taxon>
        <taxon>Pseudomonadati</taxon>
        <taxon>Spirochaetota</taxon>
        <taxon>Spirochaetia</taxon>
        <taxon>Spirochaetales</taxon>
        <taxon>Spirochaetaceae</taxon>
        <taxon>Thiospirochaeta</taxon>
    </lineage>
</organism>
<comment type="caution">
    <text evidence="8">Lacks conserved residue(s) required for the propagation of feature annotation.</text>
</comment>
<keyword evidence="16" id="KW-1185">Reference proteome</keyword>
<dbReference type="Gene3D" id="3.30.300.180">
    <property type="match status" value="1"/>
</dbReference>
<dbReference type="InterPro" id="IPR018312">
    <property type="entry name" value="Chromosome_initiator_DnaA_CS"/>
</dbReference>
<feature type="binding site" evidence="8">
    <location>
        <position position="186"/>
    </location>
    <ligand>
        <name>ATP</name>
        <dbReference type="ChEBI" id="CHEBI:30616"/>
    </ligand>
</feature>
<comment type="domain">
    <text evidence="8">Domain I is involved in oligomerization and binding regulators, domain II is flexibile and of varying length in different bacteria, domain III forms the AAA+ region, while domain IV binds dsDNA.</text>
</comment>
<reference evidence="15 16" key="1">
    <citation type="submission" date="2019-02" db="EMBL/GenBank/DDBJ databases">
        <authorList>
            <person name="Fomenkov A."/>
            <person name="Dubinina G."/>
            <person name="Grabovich M."/>
            <person name="Vincze T."/>
            <person name="Roberts R.J."/>
        </authorList>
    </citation>
    <scope>NUCLEOTIDE SEQUENCE [LARGE SCALE GENOMIC DNA]</scope>
    <source>
        <strain evidence="15 16">P</strain>
    </source>
</reference>
<dbReference type="InterPro" id="IPR020591">
    <property type="entry name" value="Chromosome_initiator_DnaA-like"/>
</dbReference>
<dbReference type="SUPFAM" id="SSF48295">
    <property type="entry name" value="TrpR-like"/>
    <property type="match status" value="1"/>
</dbReference>
<gene>
    <name evidence="8 15" type="primary">dnaA</name>
    <name evidence="15" type="ORF">EW093_08720</name>
</gene>
<dbReference type="PANTHER" id="PTHR30050:SF2">
    <property type="entry name" value="CHROMOSOMAL REPLICATION INITIATOR PROTEIN DNAA"/>
    <property type="match status" value="1"/>
</dbReference>
<dbReference type="RefSeq" id="WP_149568023.1">
    <property type="nucleotide sequence ID" value="NZ_CP035807.1"/>
</dbReference>
<keyword evidence="5 8" id="KW-0067">ATP-binding</keyword>
<comment type="function">
    <text evidence="8 10">Plays an essential role in the initiation and regulation of chromosomal replication. ATP-DnaA binds to the origin of replication (oriC) to initiate formation of the DNA replication initiation complex once per cell cycle. Binds the DnaA box (a 9 base pair repeat at the origin) and separates the double-stranded (ds)DNA. Forms a right-handed helical filament on oriC DNA; dsDNA binds to the exterior of the filament while single-stranded (ss)DNA is stabiized in the filament's interior. The ATP-DnaA-oriC complex binds and stabilizes one strand of the AT-rich DNA unwinding element (DUE), permitting loading of DNA polymerase. After initiation quickly degrades to an ADP-DnaA complex that is not apt for DNA replication. Binds acidic phospholipids.</text>
</comment>
<dbReference type="InterPro" id="IPR027417">
    <property type="entry name" value="P-loop_NTPase"/>
</dbReference>
<dbReference type="InterPro" id="IPR013159">
    <property type="entry name" value="DnaA_C"/>
</dbReference>
<dbReference type="Gene3D" id="1.10.1750.10">
    <property type="match status" value="1"/>
</dbReference>
<evidence type="ECO:0000256" key="12">
    <source>
        <dbReference type="SAM" id="MobiDB-lite"/>
    </source>
</evidence>
<protein>
    <recommendedName>
        <fullName evidence="8 9">Chromosomal replication initiator protein DnaA</fullName>
    </recommendedName>
</protein>
<comment type="subunit">
    <text evidence="8">Oligomerizes as a right-handed, spiral filament on DNA at oriC.</text>
</comment>
<dbReference type="InterPro" id="IPR038454">
    <property type="entry name" value="DnaA_N_sf"/>
</dbReference>
<evidence type="ECO:0000256" key="11">
    <source>
        <dbReference type="RuleBase" id="RU004227"/>
    </source>
</evidence>
<keyword evidence="3 8" id="KW-0235">DNA replication</keyword>
<evidence type="ECO:0000259" key="13">
    <source>
        <dbReference type="SMART" id="SM00382"/>
    </source>
</evidence>
<keyword evidence="7 8" id="KW-0238">DNA-binding</keyword>
<dbReference type="CDD" id="cd00009">
    <property type="entry name" value="AAA"/>
    <property type="match status" value="1"/>
</dbReference>
<feature type="binding site" evidence="8">
    <location>
        <position position="184"/>
    </location>
    <ligand>
        <name>ATP</name>
        <dbReference type="ChEBI" id="CHEBI:30616"/>
    </ligand>
</feature>
<evidence type="ECO:0000256" key="4">
    <source>
        <dbReference type="ARBA" id="ARBA00022741"/>
    </source>
</evidence>
<dbReference type="NCBIfam" id="TIGR00362">
    <property type="entry name" value="DnaA"/>
    <property type="match status" value="1"/>
</dbReference>
<keyword evidence="4 8" id="KW-0547">Nucleotide-binding</keyword>
<evidence type="ECO:0000256" key="3">
    <source>
        <dbReference type="ARBA" id="ARBA00022705"/>
    </source>
</evidence>
<evidence type="ECO:0000259" key="14">
    <source>
        <dbReference type="SMART" id="SM00760"/>
    </source>
</evidence>
<keyword evidence="2 8" id="KW-0963">Cytoplasm</keyword>
<dbReference type="Gene3D" id="1.10.8.60">
    <property type="match status" value="1"/>
</dbReference>
<dbReference type="SUPFAM" id="SSF52540">
    <property type="entry name" value="P-loop containing nucleoside triphosphate hydrolases"/>
    <property type="match status" value="1"/>
</dbReference>
<feature type="domain" description="AAA+ ATPase" evidence="13">
    <location>
        <begin position="171"/>
        <end position="306"/>
    </location>
</feature>
<dbReference type="InterPro" id="IPR013317">
    <property type="entry name" value="DnaA_dom"/>
</dbReference>
<dbReference type="Pfam" id="PF00308">
    <property type="entry name" value="Bac_DnaA"/>
    <property type="match status" value="1"/>
</dbReference>
<evidence type="ECO:0000256" key="5">
    <source>
        <dbReference type="ARBA" id="ARBA00022840"/>
    </source>
</evidence>
<sequence length="484" mass="55210">MSSIEYDIFWYEAIKQLREENILSDQECSMWFNNMKYSSSSENSIILSVPSNFYKDQIKIRYSAILEKKILELSGTPINLQFDIVQKSNTATTKTVNSPKPKVKVIEEESSESSDDYEEEEVQEKEYKVVDEDRQHHQLKKEYTFENYVIGDNNSLPTNAGKAIVNNPGKDYNPCLIYGGVGLGKTHLMQAIGNGIHQKHPDMKIVYIPAETFINEFIDAIGTTKGKGTGTSQFKNKYRKVDVLLVDDIHDFVGKKSTQEELFHTFNALYDSNKQLVFTCDRPPSELKDFSDRLRSRFERGLNVDLLPPDFETRVAILRNKAVSKKIEISDDILSYMAKNITTNIRDLEAALTKLIAYADLVGKKITMEVAKTQLKHVFQKPLQLNITIDKVQKVVAEYFNVTTIDLKSKKRTKVVTFPRQVAMYIIREITDFSTTEIGLEFGGRDHTTVMHACQKIEDMTTTNSTLEPTINNLIRTVKESGGN</sequence>
<evidence type="ECO:0000256" key="2">
    <source>
        <dbReference type="ARBA" id="ARBA00022490"/>
    </source>
</evidence>